<proteinExistence type="inferred from homology"/>
<dbReference type="SUPFAM" id="SSF55961">
    <property type="entry name" value="Bet v1-like"/>
    <property type="match status" value="1"/>
</dbReference>
<dbReference type="InterPro" id="IPR023393">
    <property type="entry name" value="START-like_dom_sf"/>
</dbReference>
<dbReference type="EMBL" id="JAPDDS010000002">
    <property type="protein sequence ID" value="MCW1883833.1"/>
    <property type="molecule type" value="Genomic_DNA"/>
</dbReference>
<dbReference type="InterPro" id="IPR013538">
    <property type="entry name" value="ASHA1/2-like_C"/>
</dbReference>
<comment type="similarity">
    <text evidence="1">Belongs to the AHA1 family.</text>
</comment>
<organism evidence="3 4">
    <name type="scientific">Luteolibacter flavescens</name>
    <dbReference type="NCBI Taxonomy" id="1859460"/>
    <lineage>
        <taxon>Bacteria</taxon>
        <taxon>Pseudomonadati</taxon>
        <taxon>Verrucomicrobiota</taxon>
        <taxon>Verrucomicrobiia</taxon>
        <taxon>Verrucomicrobiales</taxon>
        <taxon>Verrucomicrobiaceae</taxon>
        <taxon>Luteolibacter</taxon>
    </lineage>
</organism>
<sequence>MSDTTPPAIVSARLLPFPRSEVFAAFRDPARLAEWWGPAGFTNTVHEFDLRPGGRFHITLHGPDGSNYENEKEFIEVVEPERVSFRHYQPMHHFTMTLTWDEEADGTRLTWVMAFEPAEAGEKIREFILKANEENFDRLENHLNLKTTP</sequence>
<name>A0ABT3FJT8_9BACT</name>
<dbReference type="Gene3D" id="3.30.530.20">
    <property type="match status" value="1"/>
</dbReference>
<gene>
    <name evidence="3" type="ORF">OKA04_03780</name>
</gene>
<feature type="domain" description="Activator of Hsp90 ATPase homologue 1/2-like C-terminal" evidence="2">
    <location>
        <begin position="17"/>
        <end position="143"/>
    </location>
</feature>
<protein>
    <submittedName>
        <fullName evidence="3">SRPBCC family protein</fullName>
    </submittedName>
</protein>
<reference evidence="3 4" key="1">
    <citation type="submission" date="2022-10" db="EMBL/GenBank/DDBJ databases">
        <title>Luteolibacter flavescens strain MCCC 1K03193, whole genome shotgun sequencing project.</title>
        <authorList>
            <person name="Zhao G."/>
            <person name="Shen L."/>
        </authorList>
    </citation>
    <scope>NUCLEOTIDE SEQUENCE [LARGE SCALE GENOMIC DNA]</scope>
    <source>
        <strain evidence="3 4">MCCC 1K03193</strain>
    </source>
</reference>
<evidence type="ECO:0000256" key="1">
    <source>
        <dbReference type="ARBA" id="ARBA00006817"/>
    </source>
</evidence>
<evidence type="ECO:0000313" key="4">
    <source>
        <dbReference type="Proteomes" id="UP001207930"/>
    </source>
</evidence>
<keyword evidence="4" id="KW-1185">Reference proteome</keyword>
<dbReference type="RefSeq" id="WP_264499795.1">
    <property type="nucleotide sequence ID" value="NZ_JAPDDS010000002.1"/>
</dbReference>
<accession>A0ABT3FJT8</accession>
<dbReference type="CDD" id="cd08894">
    <property type="entry name" value="SRPBCC_CalC_Aha1-like_1"/>
    <property type="match status" value="1"/>
</dbReference>
<dbReference type="Proteomes" id="UP001207930">
    <property type="component" value="Unassembled WGS sequence"/>
</dbReference>
<evidence type="ECO:0000313" key="3">
    <source>
        <dbReference type="EMBL" id="MCW1883833.1"/>
    </source>
</evidence>
<dbReference type="Pfam" id="PF08327">
    <property type="entry name" value="AHSA1"/>
    <property type="match status" value="1"/>
</dbReference>
<evidence type="ECO:0000259" key="2">
    <source>
        <dbReference type="Pfam" id="PF08327"/>
    </source>
</evidence>
<comment type="caution">
    <text evidence="3">The sequence shown here is derived from an EMBL/GenBank/DDBJ whole genome shotgun (WGS) entry which is preliminary data.</text>
</comment>